<protein>
    <recommendedName>
        <fullName evidence="1">Gp5/Type VI secretion system Vgr protein OB-fold domain-containing protein</fullName>
    </recommendedName>
</protein>
<dbReference type="PATRIC" id="fig|433924.3.peg.4812"/>
<dbReference type="EMBL" id="LDSL01000080">
    <property type="protein sequence ID" value="KTT20564.1"/>
    <property type="molecule type" value="Genomic_DNA"/>
</dbReference>
<comment type="caution">
    <text evidence="2">The sequence shown here is derived from an EMBL/GenBank/DDBJ whole genome shotgun (WGS) entry which is preliminary data.</text>
</comment>
<dbReference type="SUPFAM" id="SSF69279">
    <property type="entry name" value="Phage tail proteins"/>
    <property type="match status" value="1"/>
</dbReference>
<evidence type="ECO:0000313" key="2">
    <source>
        <dbReference type="EMBL" id="KTT20564.1"/>
    </source>
</evidence>
<dbReference type="AlphaFoldDB" id="A0A147GSK4"/>
<organism evidence="2 3">
    <name type="scientific">Pseudacidovorax intermedius</name>
    <dbReference type="NCBI Taxonomy" id="433924"/>
    <lineage>
        <taxon>Bacteria</taxon>
        <taxon>Pseudomonadati</taxon>
        <taxon>Pseudomonadota</taxon>
        <taxon>Betaproteobacteria</taxon>
        <taxon>Burkholderiales</taxon>
        <taxon>Comamonadaceae</taxon>
        <taxon>Pseudacidovorax</taxon>
    </lineage>
</organism>
<proteinExistence type="predicted"/>
<keyword evidence="3" id="KW-1185">Reference proteome</keyword>
<dbReference type="Gene3D" id="3.55.50.10">
    <property type="entry name" value="Baseplate protein-like domains"/>
    <property type="match status" value="1"/>
</dbReference>
<sequence>MKKLTLRFGVPGVFAPDDGVLVHSARLHEALNEVPRAELELLVQPALAPDALSLPRWPGAQGVLHWAEGAPGSGAGRVFAGVVDEARTLLDGEGRVTRIALRLQAWPAAAGGRSHARRHQFYEGRSSLEMAESVFCAAGGVFERAPAVRSDARAYEVQYAESDADFALRVLGEDGLACTIAPDWSGAAFPPQPVALRMRVCDALRDLPAPADADGLLPHRPVQALALDARHGIEMLTQARRRGPGEVALAAVLPQQPNVDLRVSASQADDAHCWVDVATLGPARTRQQLDREAEAAVAAPRAVTQHFATALPWVRAGLRAQLQAAGTTQNVALVAAQLDFGRDTLGEWLLSTQATALDLHAAWRPVPPPRPVLPSLLYGTVLDAAAQPAPARQHAEPDSQVHTDGQGRVRVRIAWHTQARREENADSSIWLRVMTPWAGHGAGFFALPRAGQEVLVGFIQGDAAQPVVLGALYAEVAEGGATPPWPTAGGEHWVGVGTRTDTGHAQHLRLSGDPARPQVELHAARDLAVDTGRDIGMKAGRHIDGRAADSVSLQAARDVDLRAGADGSFQAATELRVEAPTVKVLSTTKNDTTTGVSYKTSNTNYASYIHAFDATAFKQSVIGDEIKLAALTHQARGANTDLNGRKMEVTIVKDVKELQESKFVATLVESVATLLHEAGLINETSGAKLKTAATDVKTGGPSTDSSAIHTIL</sequence>
<gene>
    <name evidence="2" type="ORF">NS331_13710</name>
</gene>
<evidence type="ECO:0000313" key="3">
    <source>
        <dbReference type="Proteomes" id="UP000072741"/>
    </source>
</evidence>
<dbReference type="Pfam" id="PF04717">
    <property type="entry name" value="Phage_base_V"/>
    <property type="match status" value="1"/>
</dbReference>
<dbReference type="Gene3D" id="2.30.110.50">
    <property type="match status" value="1"/>
</dbReference>
<reference evidence="2 3" key="1">
    <citation type="journal article" date="2016" name="Front. Microbiol.">
        <title>Genomic Resource of Rice Seed Associated Bacteria.</title>
        <authorList>
            <person name="Midha S."/>
            <person name="Bansal K."/>
            <person name="Sharma S."/>
            <person name="Kumar N."/>
            <person name="Patil P.P."/>
            <person name="Chaudhry V."/>
            <person name="Patil P.B."/>
        </authorList>
    </citation>
    <scope>NUCLEOTIDE SEQUENCE [LARGE SCALE GENOMIC DNA]</scope>
    <source>
        <strain evidence="2 3">NS331</strain>
    </source>
</reference>
<feature type="domain" description="Gp5/Type VI secretion system Vgr protein OB-fold" evidence="1">
    <location>
        <begin position="402"/>
        <end position="473"/>
    </location>
</feature>
<accession>A0A147GSK4</accession>
<dbReference type="Pfam" id="PF05954">
    <property type="entry name" value="Phage_GPD"/>
    <property type="match status" value="1"/>
</dbReference>
<dbReference type="Gene3D" id="2.40.50.230">
    <property type="entry name" value="Gp5 N-terminal domain"/>
    <property type="match status" value="1"/>
</dbReference>
<dbReference type="InterPro" id="IPR037026">
    <property type="entry name" value="Vgr_OB-fold_dom_sf"/>
</dbReference>
<evidence type="ECO:0000259" key="1">
    <source>
        <dbReference type="Pfam" id="PF04717"/>
    </source>
</evidence>
<dbReference type="Gene3D" id="4.10.220.110">
    <property type="match status" value="1"/>
</dbReference>
<dbReference type="SUPFAM" id="SSF69255">
    <property type="entry name" value="gp5 N-terminal domain-like"/>
    <property type="match status" value="1"/>
</dbReference>
<dbReference type="InterPro" id="IPR006531">
    <property type="entry name" value="Gp5/Vgr_OB"/>
</dbReference>
<dbReference type="Proteomes" id="UP000072741">
    <property type="component" value="Unassembled WGS sequence"/>
</dbReference>
<name>A0A147GSK4_9BURK</name>
<dbReference type="OrthoDB" id="1907165at2"/>
<dbReference type="RefSeq" id="WP_058642541.1">
    <property type="nucleotide sequence ID" value="NZ_LDSL01000080.1"/>
</dbReference>